<feature type="transmembrane region" description="Helical" evidence="1">
    <location>
        <begin position="18"/>
        <end position="35"/>
    </location>
</feature>
<dbReference type="RefSeq" id="WP_157577997.1">
    <property type="nucleotide sequence ID" value="NZ_BMXC01000002.1"/>
</dbReference>
<accession>A0A1I7IMP4</accession>
<sequence length="58" mass="6935">MKPFDELPPRQKFFRQNIVRVIIYGGFLLVLYWSVTEILEIKREKDVEAQPKAERISV</sequence>
<keyword evidence="1" id="KW-1133">Transmembrane helix</keyword>
<evidence type="ECO:0000256" key="1">
    <source>
        <dbReference type="SAM" id="Phobius"/>
    </source>
</evidence>
<keyword evidence="1" id="KW-0472">Membrane</keyword>
<keyword evidence="3" id="KW-1185">Reference proteome</keyword>
<protein>
    <submittedName>
        <fullName evidence="2">Uncharacterized protein</fullName>
    </submittedName>
</protein>
<dbReference type="Proteomes" id="UP000182491">
    <property type="component" value="Unassembled WGS sequence"/>
</dbReference>
<evidence type="ECO:0000313" key="3">
    <source>
        <dbReference type="Proteomes" id="UP000182491"/>
    </source>
</evidence>
<evidence type="ECO:0000313" key="2">
    <source>
        <dbReference type="EMBL" id="SFU74187.1"/>
    </source>
</evidence>
<proteinExistence type="predicted"/>
<gene>
    <name evidence="2" type="ORF">SAMN04487941_2329</name>
</gene>
<dbReference type="AlphaFoldDB" id="A0A1I7IMP4"/>
<reference evidence="3" key="1">
    <citation type="submission" date="2016-10" db="EMBL/GenBank/DDBJ databases">
        <authorList>
            <person name="Varghese N."/>
        </authorList>
    </citation>
    <scope>NUCLEOTIDE SEQUENCE [LARGE SCALE GENOMIC DNA]</scope>
    <source>
        <strain evidence="3">DSM 18820</strain>
    </source>
</reference>
<dbReference type="EMBL" id="FPCA01000002">
    <property type="protein sequence ID" value="SFU74187.1"/>
    <property type="molecule type" value="Genomic_DNA"/>
</dbReference>
<dbReference type="STRING" id="388950.GCA_001611675_01212"/>
<keyword evidence="1" id="KW-0812">Transmembrane</keyword>
<name>A0A1I7IMP4_9BACT</name>
<dbReference type="OrthoDB" id="853466at2"/>
<organism evidence="2 3">
    <name type="scientific">Pontibacter akesuensis</name>
    <dbReference type="NCBI Taxonomy" id="388950"/>
    <lineage>
        <taxon>Bacteria</taxon>
        <taxon>Pseudomonadati</taxon>
        <taxon>Bacteroidota</taxon>
        <taxon>Cytophagia</taxon>
        <taxon>Cytophagales</taxon>
        <taxon>Hymenobacteraceae</taxon>
        <taxon>Pontibacter</taxon>
    </lineage>
</organism>